<dbReference type="Gene3D" id="3.40.710.10">
    <property type="entry name" value="DD-peptidase/beta-lactamase superfamily"/>
    <property type="match status" value="1"/>
</dbReference>
<gene>
    <name evidence="3" type="ORF">K4G66_29620</name>
</gene>
<dbReference type="InterPro" id="IPR001466">
    <property type="entry name" value="Beta-lactam-related"/>
</dbReference>
<dbReference type="PANTHER" id="PTHR46825">
    <property type="entry name" value="D-ALANYL-D-ALANINE-CARBOXYPEPTIDASE/ENDOPEPTIDASE AMPH"/>
    <property type="match status" value="1"/>
</dbReference>
<accession>A0AA49GSI4</accession>
<feature type="chain" id="PRO_5041379911" evidence="1">
    <location>
        <begin position="20"/>
        <end position="361"/>
    </location>
</feature>
<reference evidence="3" key="2">
    <citation type="journal article" date="2024" name="Antonie Van Leeuwenhoek">
        <title>Roseihalotalea indica gen. nov., sp. nov., a halophilic Bacteroidetes from mesopelagic Southwest Indian Ocean with higher carbohydrate metabolic potential.</title>
        <authorList>
            <person name="Chen B."/>
            <person name="Zhang M."/>
            <person name="Lin D."/>
            <person name="Ye J."/>
            <person name="Tang K."/>
        </authorList>
    </citation>
    <scope>NUCLEOTIDE SEQUENCE</scope>
    <source>
        <strain evidence="3">TK19036</strain>
    </source>
</reference>
<reference evidence="3" key="1">
    <citation type="journal article" date="2023" name="Comput. Struct. Biotechnol. J.">
        <title>Discovery of a novel marine Bacteroidetes with a rich repertoire of carbohydrate-active enzymes.</title>
        <authorList>
            <person name="Chen B."/>
            <person name="Liu G."/>
            <person name="Chen Q."/>
            <person name="Wang H."/>
            <person name="Liu L."/>
            <person name="Tang K."/>
        </authorList>
    </citation>
    <scope>NUCLEOTIDE SEQUENCE</scope>
    <source>
        <strain evidence="3">TK19036</strain>
    </source>
</reference>
<evidence type="ECO:0000313" key="3">
    <source>
        <dbReference type="EMBL" id="WKN36524.1"/>
    </source>
</evidence>
<dbReference type="AlphaFoldDB" id="A0AA49GSI4"/>
<feature type="domain" description="Beta-lactamase-related" evidence="2">
    <location>
        <begin position="30"/>
        <end position="352"/>
    </location>
</feature>
<proteinExistence type="predicted"/>
<dbReference type="InterPro" id="IPR050491">
    <property type="entry name" value="AmpC-like"/>
</dbReference>
<organism evidence="3">
    <name type="scientific">Roseihalotalea indica</name>
    <dbReference type="NCBI Taxonomy" id="2867963"/>
    <lineage>
        <taxon>Bacteria</taxon>
        <taxon>Pseudomonadati</taxon>
        <taxon>Bacteroidota</taxon>
        <taxon>Cytophagia</taxon>
        <taxon>Cytophagales</taxon>
        <taxon>Catalimonadaceae</taxon>
        <taxon>Roseihalotalea</taxon>
    </lineage>
</organism>
<dbReference type="GO" id="GO:0016787">
    <property type="term" value="F:hydrolase activity"/>
    <property type="evidence" value="ECO:0007669"/>
    <property type="project" value="UniProtKB-KW"/>
</dbReference>
<evidence type="ECO:0000259" key="2">
    <source>
        <dbReference type="Pfam" id="PF00144"/>
    </source>
</evidence>
<keyword evidence="1" id="KW-0732">Signal</keyword>
<dbReference type="SUPFAM" id="SSF56601">
    <property type="entry name" value="beta-lactamase/transpeptidase-like"/>
    <property type="match status" value="1"/>
</dbReference>
<protein>
    <submittedName>
        <fullName evidence="3">Serine hydrolase</fullName>
    </submittedName>
</protein>
<dbReference type="EMBL" id="CP120682">
    <property type="protein sequence ID" value="WKN36524.1"/>
    <property type="molecule type" value="Genomic_DNA"/>
</dbReference>
<feature type="signal peptide" evidence="1">
    <location>
        <begin position="1"/>
        <end position="19"/>
    </location>
</feature>
<name>A0AA49GSI4_9BACT</name>
<keyword evidence="3" id="KW-0378">Hydrolase</keyword>
<dbReference type="Pfam" id="PF00144">
    <property type="entry name" value="Beta-lactamase"/>
    <property type="match status" value="1"/>
</dbReference>
<evidence type="ECO:0000256" key="1">
    <source>
        <dbReference type="SAM" id="SignalP"/>
    </source>
</evidence>
<sequence length="361" mass="40776">MHRFIFFLLIGVIIFSAFAPENLTDDAFTGYAVASVTPRSIETKGIGWADKENSVRYSENTIQPIGSISKTFIGVSLLIAQEQGLVDLDKDINEYLDFKVVNPHADESNIITLRHLATHTSGIRDHEKYYELAYTKGKEPSMSLENYLRQYLIKGEAMYSRKNFEKHEAGTYYSYSNIGAALAAHVLEKATGVPFNEYTRQNILEPLGMKHSGWSYQAIDQAKHATLYDEENNPLEPYTLVTYPDGGFRTSASDLALYLQELIKGYHHQSDLMSNAAWDELFKKNFTEEHPVENIDPKEPNTGIFMIYSRSGKIGHSGSDPGVSAMMWFDPETSEGDLFMANEDLNEGNVETFKAIWESLK</sequence>
<dbReference type="PANTHER" id="PTHR46825:SF9">
    <property type="entry name" value="BETA-LACTAMASE-RELATED DOMAIN-CONTAINING PROTEIN"/>
    <property type="match status" value="1"/>
</dbReference>
<dbReference type="InterPro" id="IPR012338">
    <property type="entry name" value="Beta-lactam/transpept-like"/>
</dbReference>